<dbReference type="InterPro" id="IPR052514">
    <property type="entry name" value="SAM-dependent_MTase"/>
</dbReference>
<dbReference type="AlphaFoldDB" id="A0A0H0XLZ3"/>
<comment type="caution">
    <text evidence="2">The sequence shown here is derived from an EMBL/GenBank/DDBJ whole genome shotgun (WGS) entry which is preliminary data.</text>
</comment>
<protein>
    <recommendedName>
        <fullName evidence="1">Methyltransferase FkbM domain-containing protein</fullName>
    </recommendedName>
</protein>
<reference evidence="2 3" key="1">
    <citation type="submission" date="2015-04" db="EMBL/GenBank/DDBJ databases">
        <title>The draft genome sequence of Erythrobacter marinus HWDM-33.</title>
        <authorList>
            <person name="Zhuang L."/>
            <person name="Liu Y."/>
            <person name="Shao Z."/>
        </authorList>
    </citation>
    <scope>NUCLEOTIDE SEQUENCE [LARGE SCALE GENOMIC DNA]</scope>
    <source>
        <strain evidence="2 3">HWDM-33</strain>
    </source>
</reference>
<keyword evidence="3" id="KW-1185">Reference proteome</keyword>
<accession>A0A0H0XLZ3</accession>
<evidence type="ECO:0000259" key="1">
    <source>
        <dbReference type="Pfam" id="PF05050"/>
    </source>
</evidence>
<dbReference type="PANTHER" id="PTHR34203">
    <property type="entry name" value="METHYLTRANSFERASE, FKBM FAMILY PROTEIN"/>
    <property type="match status" value="1"/>
</dbReference>
<dbReference type="PANTHER" id="PTHR34203:SF15">
    <property type="entry name" value="SLL1173 PROTEIN"/>
    <property type="match status" value="1"/>
</dbReference>
<dbReference type="Gene3D" id="3.40.50.150">
    <property type="entry name" value="Vaccinia Virus protein VP39"/>
    <property type="match status" value="1"/>
</dbReference>
<feature type="domain" description="Methyltransferase FkbM" evidence="1">
    <location>
        <begin position="130"/>
        <end position="265"/>
    </location>
</feature>
<organism evidence="2 3">
    <name type="scientific">Aurantiacibacter marinus</name>
    <dbReference type="NCBI Taxonomy" id="874156"/>
    <lineage>
        <taxon>Bacteria</taxon>
        <taxon>Pseudomonadati</taxon>
        <taxon>Pseudomonadota</taxon>
        <taxon>Alphaproteobacteria</taxon>
        <taxon>Sphingomonadales</taxon>
        <taxon>Erythrobacteraceae</taxon>
        <taxon>Aurantiacibacter</taxon>
    </lineage>
</organism>
<dbReference type="EMBL" id="LBHU01000002">
    <property type="protein sequence ID" value="KLI63628.1"/>
    <property type="molecule type" value="Genomic_DNA"/>
</dbReference>
<dbReference type="SUPFAM" id="SSF53335">
    <property type="entry name" value="S-adenosyl-L-methionine-dependent methyltransferases"/>
    <property type="match status" value="1"/>
</dbReference>
<evidence type="ECO:0000313" key="3">
    <source>
        <dbReference type="Proteomes" id="UP000053455"/>
    </source>
</evidence>
<dbReference type="NCBIfam" id="TIGR01444">
    <property type="entry name" value="fkbM_fam"/>
    <property type="match status" value="1"/>
</dbReference>
<sequence>MSPNTTGPYADASAPDIQKTPFIDRFVTSPTSYSASANAGCRPSLERLDLNPIFIRQTGPLNWARRTFVRQLYKRVLKREQVITLPSGRPMTLPLGSSFASEIYITGCNVDWGAERLFYDMLTGKGAFLDIGANIGYFALYMAPRATRTFAFEPDPRSIARLESNLTGQGDIELVPMAVGREAGTAQFTLAGAPELSSLSAAGSSGSSGNADTVSVPVVTIDGFVKERGLQVEAIKTDIEGFDLDALLAATETLKGQRPLVLTEAPMNAEIAALAEGVDYAIWCYALNRETGTKRFIEGKNLKSAESAKMLFMVPSERVGELRSKA</sequence>
<evidence type="ECO:0000313" key="2">
    <source>
        <dbReference type="EMBL" id="KLI63628.1"/>
    </source>
</evidence>
<dbReference type="Pfam" id="PF05050">
    <property type="entry name" value="Methyltransf_21"/>
    <property type="match status" value="1"/>
</dbReference>
<dbReference type="PATRIC" id="fig|874156.12.peg.1594"/>
<proteinExistence type="predicted"/>
<gene>
    <name evidence="2" type="ORF">AAV99_07755</name>
</gene>
<dbReference type="InterPro" id="IPR006342">
    <property type="entry name" value="FkbM_mtfrase"/>
</dbReference>
<dbReference type="Proteomes" id="UP000053455">
    <property type="component" value="Unassembled WGS sequence"/>
</dbReference>
<name>A0A0H0XLZ3_9SPHN</name>
<dbReference type="InterPro" id="IPR029063">
    <property type="entry name" value="SAM-dependent_MTases_sf"/>
</dbReference>